<sequence>MTAPPPDMSQTFALKSALRKSMLRQLKTLPDELVEQQCERIVHVAVKVAAAVRCLGWGARSVACYLSMAHGELRTNGIVSEVLRRGTPLFIPYLPPPSSSSSTSSSTHSPSAVAPQIATPARPVPHEMRMLRLYSPEDMQRCPLDNWGILDPGEYRRDVPEEQHERREDVSLTEAALDGTAPDLDLILLPGVAFDEECNRLGRGKAYYDRFLASYTSSRKSPLLGKWSFVSPPFALALSPQLLPSGDKVPTTDTDFQLDGVLSPSGLVWRQGREPER</sequence>
<evidence type="ECO:0000256" key="4">
    <source>
        <dbReference type="ARBA" id="ARBA00036539"/>
    </source>
</evidence>
<accession>A0A427XYZ5</accession>
<reference evidence="7 8" key="1">
    <citation type="submission" date="2018-11" db="EMBL/GenBank/DDBJ databases">
        <title>Genome sequence of Saitozyma podzolica DSM 27192.</title>
        <authorList>
            <person name="Aliyu H."/>
            <person name="Gorte O."/>
            <person name="Ochsenreither K."/>
        </authorList>
    </citation>
    <scope>NUCLEOTIDE SEQUENCE [LARGE SCALE GENOMIC DNA]</scope>
    <source>
        <strain evidence="7 8">DSM 27192</strain>
    </source>
</reference>
<dbReference type="InterPro" id="IPR002698">
    <property type="entry name" value="FTHF_cligase"/>
</dbReference>
<evidence type="ECO:0000256" key="6">
    <source>
        <dbReference type="SAM" id="MobiDB-lite"/>
    </source>
</evidence>
<dbReference type="AlphaFoldDB" id="A0A427XYZ5"/>
<dbReference type="GO" id="GO:0005739">
    <property type="term" value="C:mitochondrion"/>
    <property type="evidence" value="ECO:0007669"/>
    <property type="project" value="TreeGrafter"/>
</dbReference>
<dbReference type="InterPro" id="IPR024185">
    <property type="entry name" value="FTHF_cligase-like_sf"/>
</dbReference>
<comment type="catalytic activity">
    <reaction evidence="4">
        <text>(6S)-5-formyl-5,6,7,8-tetrahydrofolate + ATP = (6R)-5,10-methenyltetrahydrofolate + ADP + phosphate</text>
        <dbReference type="Rhea" id="RHEA:10488"/>
        <dbReference type="ChEBI" id="CHEBI:30616"/>
        <dbReference type="ChEBI" id="CHEBI:43474"/>
        <dbReference type="ChEBI" id="CHEBI:57455"/>
        <dbReference type="ChEBI" id="CHEBI:57457"/>
        <dbReference type="ChEBI" id="CHEBI:456216"/>
        <dbReference type="EC" id="6.3.3.2"/>
    </reaction>
</comment>
<dbReference type="GO" id="GO:0030272">
    <property type="term" value="F:5-formyltetrahydrofolate cyclo-ligase activity"/>
    <property type="evidence" value="ECO:0007669"/>
    <property type="project" value="UniProtKB-EC"/>
</dbReference>
<evidence type="ECO:0000256" key="1">
    <source>
        <dbReference type="ARBA" id="ARBA00010638"/>
    </source>
</evidence>
<organism evidence="7 8">
    <name type="scientific">Saitozyma podzolica</name>
    <dbReference type="NCBI Taxonomy" id="1890683"/>
    <lineage>
        <taxon>Eukaryota</taxon>
        <taxon>Fungi</taxon>
        <taxon>Dikarya</taxon>
        <taxon>Basidiomycota</taxon>
        <taxon>Agaricomycotina</taxon>
        <taxon>Tremellomycetes</taxon>
        <taxon>Tremellales</taxon>
        <taxon>Trimorphomycetaceae</taxon>
        <taxon>Saitozyma</taxon>
    </lineage>
</organism>
<protein>
    <recommendedName>
        <fullName evidence="5">5-formyltetrahydrofolate cyclo-ligase</fullName>
        <ecNumber evidence="5">6.3.3.2</ecNumber>
    </recommendedName>
</protein>
<keyword evidence="8" id="KW-1185">Reference proteome</keyword>
<evidence type="ECO:0000256" key="2">
    <source>
        <dbReference type="ARBA" id="ARBA00022741"/>
    </source>
</evidence>
<dbReference type="Pfam" id="PF01812">
    <property type="entry name" value="5-FTHF_cyc-lig"/>
    <property type="match status" value="1"/>
</dbReference>
<comment type="caution">
    <text evidence="7">The sequence shown here is derived from an EMBL/GenBank/DDBJ whole genome shotgun (WGS) entry which is preliminary data.</text>
</comment>
<keyword evidence="2" id="KW-0547">Nucleotide-binding</keyword>
<evidence type="ECO:0000256" key="5">
    <source>
        <dbReference type="ARBA" id="ARBA00038966"/>
    </source>
</evidence>
<comment type="similarity">
    <text evidence="1">Belongs to the 5-formyltetrahydrofolate cyclo-ligase family.</text>
</comment>
<evidence type="ECO:0000313" key="7">
    <source>
        <dbReference type="EMBL" id="RSH84051.1"/>
    </source>
</evidence>
<evidence type="ECO:0000256" key="3">
    <source>
        <dbReference type="ARBA" id="ARBA00022840"/>
    </source>
</evidence>
<feature type="compositionally biased region" description="Low complexity" evidence="6">
    <location>
        <begin position="99"/>
        <end position="111"/>
    </location>
</feature>
<feature type="region of interest" description="Disordered" evidence="6">
    <location>
        <begin position="94"/>
        <end position="120"/>
    </location>
</feature>
<dbReference type="SUPFAM" id="SSF100950">
    <property type="entry name" value="NagB/RpiA/CoA transferase-like"/>
    <property type="match status" value="1"/>
</dbReference>
<dbReference type="EC" id="6.3.3.2" evidence="5"/>
<dbReference type="OrthoDB" id="2015992at2759"/>
<dbReference type="GO" id="GO:0009396">
    <property type="term" value="P:folic acid-containing compound biosynthetic process"/>
    <property type="evidence" value="ECO:0007669"/>
    <property type="project" value="TreeGrafter"/>
</dbReference>
<keyword evidence="3" id="KW-0067">ATP-binding</keyword>
<dbReference type="Proteomes" id="UP000279259">
    <property type="component" value="Unassembled WGS sequence"/>
</dbReference>
<dbReference type="STRING" id="1890683.A0A427XYZ5"/>
<dbReference type="GO" id="GO:0005524">
    <property type="term" value="F:ATP binding"/>
    <property type="evidence" value="ECO:0007669"/>
    <property type="project" value="UniProtKB-KW"/>
</dbReference>
<dbReference type="EMBL" id="RSCD01000022">
    <property type="protein sequence ID" value="RSH84051.1"/>
    <property type="molecule type" value="Genomic_DNA"/>
</dbReference>
<evidence type="ECO:0000313" key="8">
    <source>
        <dbReference type="Proteomes" id="UP000279259"/>
    </source>
</evidence>
<name>A0A427XYZ5_9TREE</name>
<gene>
    <name evidence="7" type="primary">FAU1</name>
    <name evidence="7" type="ORF">EHS25_005296</name>
</gene>
<dbReference type="PANTHER" id="PTHR23407">
    <property type="entry name" value="ATPASE INHIBITOR/5-FORMYLTETRAHYDROFOLATE CYCLO-LIGASE"/>
    <property type="match status" value="1"/>
</dbReference>
<dbReference type="PANTHER" id="PTHR23407:SF1">
    <property type="entry name" value="5-FORMYLTETRAHYDROFOLATE CYCLO-LIGASE"/>
    <property type="match status" value="1"/>
</dbReference>
<proteinExistence type="inferred from homology"/>
<dbReference type="GO" id="GO:0035999">
    <property type="term" value="P:tetrahydrofolate interconversion"/>
    <property type="evidence" value="ECO:0007669"/>
    <property type="project" value="TreeGrafter"/>
</dbReference>
<dbReference type="InterPro" id="IPR037171">
    <property type="entry name" value="NagB/RpiA_transferase-like"/>
</dbReference>
<dbReference type="Gene3D" id="3.40.50.10420">
    <property type="entry name" value="NagB/RpiA/CoA transferase-like"/>
    <property type="match status" value="1"/>
</dbReference>